<feature type="compositionally biased region" description="Basic and acidic residues" evidence="1">
    <location>
        <begin position="115"/>
        <end position="125"/>
    </location>
</feature>
<dbReference type="GeneID" id="54555957"/>
<dbReference type="InterPro" id="IPR038765">
    <property type="entry name" value="Papain-like_cys_pep_sf"/>
</dbReference>
<name>A0A6A6JBF7_WESOR</name>
<proteinExistence type="predicted"/>
<protein>
    <recommendedName>
        <fullName evidence="4">Ubiquitin-like protease family profile domain-containing protein</fullName>
    </recommendedName>
</protein>
<dbReference type="Proteomes" id="UP000800097">
    <property type="component" value="Unassembled WGS sequence"/>
</dbReference>
<feature type="compositionally biased region" description="Acidic residues" evidence="1">
    <location>
        <begin position="236"/>
        <end position="245"/>
    </location>
</feature>
<gene>
    <name evidence="2" type="ORF">EI97DRAFT_503399</name>
</gene>
<evidence type="ECO:0000313" key="3">
    <source>
        <dbReference type="Proteomes" id="UP000800097"/>
    </source>
</evidence>
<feature type="region of interest" description="Disordered" evidence="1">
    <location>
        <begin position="1"/>
        <end position="47"/>
    </location>
</feature>
<organism evidence="2 3">
    <name type="scientific">Westerdykella ornata</name>
    <dbReference type="NCBI Taxonomy" id="318751"/>
    <lineage>
        <taxon>Eukaryota</taxon>
        <taxon>Fungi</taxon>
        <taxon>Dikarya</taxon>
        <taxon>Ascomycota</taxon>
        <taxon>Pezizomycotina</taxon>
        <taxon>Dothideomycetes</taxon>
        <taxon>Pleosporomycetidae</taxon>
        <taxon>Pleosporales</taxon>
        <taxon>Sporormiaceae</taxon>
        <taxon>Westerdykella</taxon>
    </lineage>
</organism>
<dbReference type="OrthoDB" id="1939479at2759"/>
<feature type="region of interest" description="Disordered" evidence="1">
    <location>
        <begin position="115"/>
        <end position="145"/>
    </location>
</feature>
<accession>A0A6A6JBF7</accession>
<feature type="region of interest" description="Disordered" evidence="1">
    <location>
        <begin position="216"/>
        <end position="352"/>
    </location>
</feature>
<dbReference type="Gene3D" id="3.40.395.10">
    <property type="entry name" value="Adenoviral Proteinase, Chain A"/>
    <property type="match status" value="1"/>
</dbReference>
<evidence type="ECO:0008006" key="4">
    <source>
        <dbReference type="Google" id="ProtNLM"/>
    </source>
</evidence>
<dbReference type="SUPFAM" id="SSF54001">
    <property type="entry name" value="Cysteine proteinases"/>
    <property type="match status" value="1"/>
</dbReference>
<reference evidence="2" key="1">
    <citation type="journal article" date="2020" name="Stud. Mycol.">
        <title>101 Dothideomycetes genomes: a test case for predicting lifestyles and emergence of pathogens.</title>
        <authorList>
            <person name="Haridas S."/>
            <person name="Albert R."/>
            <person name="Binder M."/>
            <person name="Bloem J."/>
            <person name="Labutti K."/>
            <person name="Salamov A."/>
            <person name="Andreopoulos B."/>
            <person name="Baker S."/>
            <person name="Barry K."/>
            <person name="Bills G."/>
            <person name="Bluhm B."/>
            <person name="Cannon C."/>
            <person name="Castanera R."/>
            <person name="Culley D."/>
            <person name="Daum C."/>
            <person name="Ezra D."/>
            <person name="Gonzalez J."/>
            <person name="Henrissat B."/>
            <person name="Kuo A."/>
            <person name="Liang C."/>
            <person name="Lipzen A."/>
            <person name="Lutzoni F."/>
            <person name="Magnuson J."/>
            <person name="Mondo S."/>
            <person name="Nolan M."/>
            <person name="Ohm R."/>
            <person name="Pangilinan J."/>
            <person name="Park H.-J."/>
            <person name="Ramirez L."/>
            <person name="Alfaro M."/>
            <person name="Sun H."/>
            <person name="Tritt A."/>
            <person name="Yoshinaga Y."/>
            <person name="Zwiers L.-H."/>
            <person name="Turgeon B."/>
            <person name="Goodwin S."/>
            <person name="Spatafora J."/>
            <person name="Crous P."/>
            <person name="Grigoriev I."/>
        </authorList>
    </citation>
    <scope>NUCLEOTIDE SEQUENCE</scope>
    <source>
        <strain evidence="2">CBS 379.55</strain>
    </source>
</reference>
<evidence type="ECO:0000313" key="2">
    <source>
        <dbReference type="EMBL" id="KAF2273534.1"/>
    </source>
</evidence>
<dbReference type="EMBL" id="ML986509">
    <property type="protein sequence ID" value="KAF2273534.1"/>
    <property type="molecule type" value="Genomic_DNA"/>
</dbReference>
<keyword evidence="3" id="KW-1185">Reference proteome</keyword>
<dbReference type="AlphaFoldDB" id="A0A6A6JBF7"/>
<sequence length="720" mass="79357">MPKRKLSSIQEPAPGALPRQSLPRIASMSSPQQRRRRGGPMRRGFPTQTPAQVALGFIPGQWEPVYVPDIPSDGARTALVGMVMRIAQQPLETLRALCHATVQLYRDYTQGRRVRAEPVNRPDGARKRRFIDQGPNQDSDLPVENRPIRSSIDDFLSVKPLELEFEGDRSFTSPPAESEASELEARELWEKCAFRTLYPGTQPKEHHIPRYDIYLSEGSSDESSDDGSQHLFGDVPMEDSFDSEASDTTVDTAELAPATHIHAERAVEPTPELATGRATEHEAQLTAEPATRILTGVATASEDTDRNDQAHSAPGVDSQLSVGEVTFTPTPLSPFSEGMPTPLLTSTPRFIPPTGVPKHKRVAELAPKLSPVAHAKQRPSPLRTLLTPVAKGKPSKSQHQLEKKAVAAVIKNATDRTRQEDTHKKSTGSAIAAELLNVPQIFPTMWTEEMSTLDDAPPLKETGFAEKAHIRTFLRDGLATEKVESFLEDVHFDVTVLSGEGVEEEREILSSPMYQKISPPVVVEELSPSPPPEPLLPELSIEQLKCLVEASKKTNGGRIHMDLAKGINTHDLKTLLPHEFNGNPIAWLNDNIVNEYLSLLVEHEKKKAGYQHKPGGPAPPVHAFPSQWSGKPDKDLVDLLLAWLEQELGDAFVKSEWTYDQHQRSMQQLNASDCGVFTCLNAVALLRSEDPSLVQITDGMHEARRHIAATLLSGHVNGEL</sequence>
<evidence type="ECO:0000256" key="1">
    <source>
        <dbReference type="SAM" id="MobiDB-lite"/>
    </source>
</evidence>
<dbReference type="RefSeq" id="XP_033651073.1">
    <property type="nucleotide sequence ID" value="XM_033802782.1"/>
</dbReference>